<dbReference type="InterPro" id="IPR024320">
    <property type="entry name" value="LPG_synthase_C"/>
</dbReference>
<keyword evidence="14" id="KW-1185">Reference proteome</keyword>
<dbReference type="NCBIfam" id="NF003483">
    <property type="entry name" value="PRK05159.1"/>
    <property type="match status" value="1"/>
</dbReference>
<dbReference type="InterPro" id="IPR004523">
    <property type="entry name" value="Asp-tRNA_synthase_2"/>
</dbReference>
<dbReference type="InterPro" id="IPR012340">
    <property type="entry name" value="NA-bd_OB-fold"/>
</dbReference>
<dbReference type="InterPro" id="IPR016181">
    <property type="entry name" value="Acyl_CoA_acyltransferase"/>
</dbReference>
<dbReference type="PROSITE" id="PS50862">
    <property type="entry name" value="AA_TRNA_LIGASE_II"/>
    <property type="match status" value="1"/>
</dbReference>
<accession>A0A067P2M6</accession>
<dbReference type="PANTHER" id="PTHR43450">
    <property type="entry name" value="ASPARTYL-TRNA SYNTHETASE"/>
    <property type="match status" value="1"/>
</dbReference>
<dbReference type="HOGENOM" id="CLU_004553_1_2_1"/>
<dbReference type="EMBL" id="KL197796">
    <property type="protein sequence ID" value="KDQ49183.1"/>
    <property type="molecule type" value="Genomic_DNA"/>
</dbReference>
<protein>
    <recommendedName>
        <fullName evidence="3">aspartate--tRNA ligase</fullName>
        <ecNumber evidence="3">6.1.1.12</ecNumber>
    </recommendedName>
</protein>
<dbReference type="STRING" id="933084.A0A067P2M6"/>
<dbReference type="PRINTS" id="PR01042">
    <property type="entry name" value="TRNASYNTHASP"/>
</dbReference>
<evidence type="ECO:0000256" key="7">
    <source>
        <dbReference type="ARBA" id="ARBA00022840"/>
    </source>
</evidence>
<name>A0A067P2M6_9AGAM</name>
<feature type="compositionally biased region" description="Basic and acidic residues" evidence="11">
    <location>
        <begin position="23"/>
        <end position="43"/>
    </location>
</feature>
<gene>
    <name evidence="13" type="ORF">JAAARDRAFT_43060</name>
</gene>
<keyword evidence="6" id="KW-0547">Nucleotide-binding</keyword>
<evidence type="ECO:0000256" key="8">
    <source>
        <dbReference type="ARBA" id="ARBA00022917"/>
    </source>
</evidence>
<keyword evidence="7" id="KW-0067">ATP-binding</keyword>
<dbReference type="Proteomes" id="UP000027265">
    <property type="component" value="Unassembled WGS sequence"/>
</dbReference>
<dbReference type="GO" id="GO:0005829">
    <property type="term" value="C:cytosol"/>
    <property type="evidence" value="ECO:0007669"/>
    <property type="project" value="TreeGrafter"/>
</dbReference>
<dbReference type="GO" id="GO:0004815">
    <property type="term" value="F:aspartate-tRNA ligase activity"/>
    <property type="evidence" value="ECO:0007669"/>
    <property type="project" value="UniProtKB-EC"/>
</dbReference>
<feature type="region of interest" description="Disordered" evidence="11">
    <location>
        <begin position="1"/>
        <end position="114"/>
    </location>
</feature>
<evidence type="ECO:0000256" key="3">
    <source>
        <dbReference type="ARBA" id="ARBA00012841"/>
    </source>
</evidence>
<evidence type="ECO:0000256" key="11">
    <source>
        <dbReference type="SAM" id="MobiDB-lite"/>
    </source>
</evidence>
<dbReference type="InterPro" id="IPR045864">
    <property type="entry name" value="aa-tRNA-synth_II/BPL/LPL"/>
</dbReference>
<proteinExistence type="inferred from homology"/>
<dbReference type="InterPro" id="IPR002312">
    <property type="entry name" value="Asp/Asn-tRNA-synth_IIb"/>
</dbReference>
<dbReference type="GO" id="GO:0006422">
    <property type="term" value="P:aspartyl-tRNA aminoacylation"/>
    <property type="evidence" value="ECO:0007669"/>
    <property type="project" value="InterPro"/>
</dbReference>
<keyword evidence="9" id="KW-0030">Aminoacyl-tRNA synthetase</keyword>
<evidence type="ECO:0000256" key="2">
    <source>
        <dbReference type="ARBA" id="ARBA00005312"/>
    </source>
</evidence>
<feature type="compositionally biased region" description="Basic and acidic residues" evidence="11">
    <location>
        <begin position="67"/>
        <end position="110"/>
    </location>
</feature>
<dbReference type="CDD" id="cd04320">
    <property type="entry name" value="AspRS_cyto_N"/>
    <property type="match status" value="1"/>
</dbReference>
<comment type="subcellular location">
    <subcellularLocation>
        <location evidence="1">Cytoplasm</location>
    </subcellularLocation>
</comment>
<dbReference type="EC" id="6.1.1.12" evidence="3"/>
<dbReference type="SUPFAM" id="SSF50249">
    <property type="entry name" value="Nucleic acid-binding proteins"/>
    <property type="match status" value="1"/>
</dbReference>
<dbReference type="GO" id="GO:0005524">
    <property type="term" value="F:ATP binding"/>
    <property type="evidence" value="ECO:0007669"/>
    <property type="project" value="UniProtKB-KW"/>
</dbReference>
<dbReference type="SUPFAM" id="SSF55729">
    <property type="entry name" value="Acyl-CoA N-acyltransferases (Nat)"/>
    <property type="match status" value="1"/>
</dbReference>
<evidence type="ECO:0000313" key="14">
    <source>
        <dbReference type="Proteomes" id="UP000027265"/>
    </source>
</evidence>
<feature type="domain" description="Aminoacyl-transfer RNA synthetases class-II family profile" evidence="12">
    <location>
        <begin position="286"/>
        <end position="589"/>
    </location>
</feature>
<dbReference type="InterPro" id="IPR006195">
    <property type="entry name" value="aa-tRNA-synth_II"/>
</dbReference>
<dbReference type="OrthoDB" id="372395at2759"/>
<comment type="similarity">
    <text evidence="2">Belongs to the class-II aminoacyl-tRNA synthetase family. Type 2 subfamily.</text>
</comment>
<evidence type="ECO:0000256" key="9">
    <source>
        <dbReference type="ARBA" id="ARBA00023146"/>
    </source>
</evidence>
<evidence type="ECO:0000259" key="12">
    <source>
        <dbReference type="PROSITE" id="PS50862"/>
    </source>
</evidence>
<dbReference type="GO" id="GO:0003723">
    <property type="term" value="F:RNA binding"/>
    <property type="evidence" value="ECO:0007669"/>
    <property type="project" value="TreeGrafter"/>
</dbReference>
<organism evidence="13 14">
    <name type="scientific">Jaapia argillacea MUCL 33604</name>
    <dbReference type="NCBI Taxonomy" id="933084"/>
    <lineage>
        <taxon>Eukaryota</taxon>
        <taxon>Fungi</taxon>
        <taxon>Dikarya</taxon>
        <taxon>Basidiomycota</taxon>
        <taxon>Agaricomycotina</taxon>
        <taxon>Agaricomycetes</taxon>
        <taxon>Agaricomycetidae</taxon>
        <taxon>Jaapiales</taxon>
        <taxon>Jaapiaceae</taxon>
        <taxon>Jaapia</taxon>
    </lineage>
</organism>
<evidence type="ECO:0000313" key="13">
    <source>
        <dbReference type="EMBL" id="KDQ49183.1"/>
    </source>
</evidence>
<dbReference type="NCBIfam" id="TIGR00458">
    <property type="entry name" value="aspS_nondisc"/>
    <property type="match status" value="1"/>
</dbReference>
<keyword evidence="8" id="KW-0648">Protein biosynthesis</keyword>
<dbReference type="InterPro" id="IPR004364">
    <property type="entry name" value="Aa-tRNA-synt_II"/>
</dbReference>
<dbReference type="AlphaFoldDB" id="A0A067P2M6"/>
<dbReference type="Pfam" id="PF09924">
    <property type="entry name" value="LPG_synthase_C"/>
    <property type="match status" value="1"/>
</dbReference>
<reference evidence="14" key="1">
    <citation type="journal article" date="2014" name="Proc. Natl. Acad. Sci. U.S.A.">
        <title>Extensive sampling of basidiomycete genomes demonstrates inadequacy of the white-rot/brown-rot paradigm for wood decay fungi.</title>
        <authorList>
            <person name="Riley R."/>
            <person name="Salamov A.A."/>
            <person name="Brown D.W."/>
            <person name="Nagy L.G."/>
            <person name="Floudas D."/>
            <person name="Held B.W."/>
            <person name="Levasseur A."/>
            <person name="Lombard V."/>
            <person name="Morin E."/>
            <person name="Otillar R."/>
            <person name="Lindquist E.A."/>
            <person name="Sun H."/>
            <person name="LaButti K.M."/>
            <person name="Schmutz J."/>
            <person name="Jabbour D."/>
            <person name="Luo H."/>
            <person name="Baker S.E."/>
            <person name="Pisabarro A.G."/>
            <person name="Walton J.D."/>
            <person name="Blanchette R.A."/>
            <person name="Henrissat B."/>
            <person name="Martin F."/>
            <person name="Cullen D."/>
            <person name="Hibbett D.S."/>
            <person name="Grigoriev I.V."/>
        </authorList>
    </citation>
    <scope>NUCLEOTIDE SEQUENCE [LARGE SCALE GENOMIC DNA]</scope>
    <source>
        <strain evidence="14">MUCL 33604</strain>
    </source>
</reference>
<sequence length="949" mass="108372">MATVRRLFAKVSPSHRRAASKSRSQDPKLEKHPEFEHTDEPDHATLQNGQANGNAYIPNGSHVRPQAHKEMKLSFTEMKEDRKAEREDEEEKLKEERDARKKESYDRDPLRANYGSYDMTQKHANRHSLISIESMKEGEDVCFRARIHHARAIKGNKIVFFVFRSQIHTVQGVLVAEDGEVSENMVQWAQDLSRESIVFVEGVTQTPKVGGHNEVKSTSVHTLEVKIKKMYSIAEPSSHLPFQVDDAARSADSYDKEDSQFSRVGERTRLNHRILDLRTPTAQAIFRIQSAVVTLFREYLVSKDFTEIHTSKFQEGATESGASVFKVDYFRRNAFLAQSPQLMKQMCIAADMERVFEVGPVFRAENSNTHRHLTEFTGLDLEMAFEADYHEVVDIIDQMFLHIFKTLYRDYREEIDTIKKQFPHEDLVIPDKTLRLKFADGIKLLRESGWREEDGSELAEDDDLSTRAEQRLGQLVKEKYHTDYYILDKFPSAVRPFYTMLDPENPNVSNSYDFFIRGEEILSGGQRIHNAQELERRMQDSKIDPNTMKDYLDGFRWGCPPHGGGGIGLERVVMLLLKLGNIRWATLFPRDPRSFPATEAEQAEAAQETAQRAIVFGPKSSTFTDSRPHVELPPLENLIAKYGDSTNTSWIDPAWTVWRHQQTGAAVGYIPSDKYAVIFGDPLCEPKQVPQVVSAFLHHLESEKLKPVWACINENTEHYLAGELGWSALLVVAEERLDPTKVHPDSDKNFRRKVHRAERDGVKISEIEGEVDQEMRDRLEKRVEDWRRGRNGDQVHLTGVRPFDDMAHRKYFIAEHDGEIAALVVLSQLAPEHGYQVKWALEFPGAPAGSIEYILWHVLKKLGDAGVHSATFGAGARDRLERVENIGGFRVRAMEKTYNGLSSSFNLTNKGDFRSKFGVEQEPLFICYPKASLGMRGVEALMNALKSPK</sequence>
<evidence type="ECO:0000256" key="10">
    <source>
        <dbReference type="ARBA" id="ARBA00047904"/>
    </source>
</evidence>
<evidence type="ECO:0000256" key="1">
    <source>
        <dbReference type="ARBA" id="ARBA00004496"/>
    </source>
</evidence>
<dbReference type="Gene3D" id="3.30.930.10">
    <property type="entry name" value="Bira Bifunctional Protein, Domain 2"/>
    <property type="match status" value="1"/>
</dbReference>
<dbReference type="HAMAP" id="MF_02075">
    <property type="entry name" value="Asp_tRNA_synth_type2"/>
    <property type="match status" value="1"/>
</dbReference>
<dbReference type="GO" id="GO:0017101">
    <property type="term" value="C:aminoacyl-tRNA synthetase multienzyme complex"/>
    <property type="evidence" value="ECO:0007669"/>
    <property type="project" value="TreeGrafter"/>
</dbReference>
<keyword evidence="4" id="KW-0963">Cytoplasm</keyword>
<dbReference type="InParanoid" id="A0A067P2M6"/>
<evidence type="ECO:0000256" key="6">
    <source>
        <dbReference type="ARBA" id="ARBA00022741"/>
    </source>
</evidence>
<dbReference type="Gene3D" id="2.40.50.140">
    <property type="entry name" value="Nucleic acid-binding proteins"/>
    <property type="match status" value="1"/>
</dbReference>
<dbReference type="SUPFAM" id="SSF55681">
    <property type="entry name" value="Class II aaRS and biotin synthetases"/>
    <property type="match status" value="1"/>
</dbReference>
<dbReference type="FunFam" id="3.30.930.10:FF:000013">
    <property type="entry name" value="Aspartate--tRNA ligase, cytoplasmic"/>
    <property type="match status" value="1"/>
</dbReference>
<comment type="catalytic activity">
    <reaction evidence="10">
        <text>tRNA(Asp) + L-aspartate + ATP = L-aspartyl-tRNA(Asp) + AMP + diphosphate</text>
        <dbReference type="Rhea" id="RHEA:19649"/>
        <dbReference type="Rhea" id="RHEA-COMP:9660"/>
        <dbReference type="Rhea" id="RHEA-COMP:9678"/>
        <dbReference type="ChEBI" id="CHEBI:29991"/>
        <dbReference type="ChEBI" id="CHEBI:30616"/>
        <dbReference type="ChEBI" id="CHEBI:33019"/>
        <dbReference type="ChEBI" id="CHEBI:78442"/>
        <dbReference type="ChEBI" id="CHEBI:78516"/>
        <dbReference type="ChEBI" id="CHEBI:456215"/>
        <dbReference type="EC" id="6.1.1.12"/>
    </reaction>
</comment>
<dbReference type="PANTHER" id="PTHR43450:SF2">
    <property type="entry name" value="ASPARTATE--TRNA LIGASE"/>
    <property type="match status" value="1"/>
</dbReference>
<evidence type="ECO:0000256" key="5">
    <source>
        <dbReference type="ARBA" id="ARBA00022598"/>
    </source>
</evidence>
<keyword evidence="5" id="KW-0436">Ligase</keyword>
<dbReference type="Pfam" id="PF00152">
    <property type="entry name" value="tRNA-synt_2"/>
    <property type="match status" value="1"/>
</dbReference>
<evidence type="ECO:0000256" key="4">
    <source>
        <dbReference type="ARBA" id="ARBA00022490"/>
    </source>
</evidence>
<dbReference type="CDD" id="cd00776">
    <property type="entry name" value="AsxRS_core"/>
    <property type="match status" value="1"/>
</dbReference>